<dbReference type="EMBL" id="CP109441">
    <property type="protein sequence ID" value="WUV46729.1"/>
    <property type="molecule type" value="Genomic_DNA"/>
</dbReference>
<keyword evidence="2" id="KW-1185">Reference proteome</keyword>
<evidence type="ECO:0000313" key="1">
    <source>
        <dbReference type="EMBL" id="WUV46729.1"/>
    </source>
</evidence>
<dbReference type="Proteomes" id="UP001432062">
    <property type="component" value="Chromosome"/>
</dbReference>
<evidence type="ECO:0000313" key="2">
    <source>
        <dbReference type="Proteomes" id="UP001432062"/>
    </source>
</evidence>
<accession>A0ABZ1YY98</accession>
<dbReference type="RefSeq" id="WP_329410733.1">
    <property type="nucleotide sequence ID" value="NZ_CP109441.1"/>
</dbReference>
<gene>
    <name evidence="1" type="ORF">OG563_00245</name>
</gene>
<name>A0ABZ1YY98_9NOCA</name>
<protein>
    <submittedName>
        <fullName evidence="1">Uncharacterized protein</fullName>
    </submittedName>
</protein>
<organism evidence="1 2">
    <name type="scientific">Nocardia vinacea</name>
    <dbReference type="NCBI Taxonomy" id="96468"/>
    <lineage>
        <taxon>Bacteria</taxon>
        <taxon>Bacillati</taxon>
        <taxon>Actinomycetota</taxon>
        <taxon>Actinomycetes</taxon>
        <taxon>Mycobacteriales</taxon>
        <taxon>Nocardiaceae</taxon>
        <taxon>Nocardia</taxon>
    </lineage>
</organism>
<sequence>MTMPEPLEQKVFVEADGKLAERWCHAHLMDLTVRRAVELRFIHCHHRPDDCLVHLQVAVFVLEAEADGWNAGQDTAGTSD</sequence>
<reference evidence="1" key="1">
    <citation type="submission" date="2022-10" db="EMBL/GenBank/DDBJ databases">
        <title>The complete genomes of actinobacterial strains from the NBC collection.</title>
        <authorList>
            <person name="Joergensen T.S."/>
            <person name="Alvarez Arevalo M."/>
            <person name="Sterndorff E.B."/>
            <person name="Faurdal D."/>
            <person name="Vuksanovic O."/>
            <person name="Mourched A.-S."/>
            <person name="Charusanti P."/>
            <person name="Shaw S."/>
            <person name="Blin K."/>
            <person name="Weber T."/>
        </authorList>
    </citation>
    <scope>NUCLEOTIDE SEQUENCE</scope>
    <source>
        <strain evidence="1">NBC_01482</strain>
    </source>
</reference>
<proteinExistence type="predicted"/>